<evidence type="ECO:0000256" key="5">
    <source>
        <dbReference type="ARBA" id="ARBA00022741"/>
    </source>
</evidence>
<dbReference type="NCBIfam" id="TIGR01240">
    <property type="entry name" value="mevDPdecarb"/>
    <property type="match status" value="1"/>
</dbReference>
<keyword evidence="11" id="KW-0753">Steroid metabolism</keyword>
<keyword evidence="10" id="KW-1207">Sterol metabolism</keyword>
<dbReference type="PANTHER" id="PTHR10977:SF3">
    <property type="entry name" value="DIPHOSPHOMEVALONATE DECARBOXYLASE"/>
    <property type="match status" value="1"/>
</dbReference>
<accession>A0A4S4MXZ9</accession>
<evidence type="ECO:0000256" key="1">
    <source>
        <dbReference type="ARBA" id="ARBA00005055"/>
    </source>
</evidence>
<keyword evidence="8" id="KW-0756">Sterol biosynthesis</keyword>
<dbReference type="PRINTS" id="PR00069">
    <property type="entry name" value="ALDKETRDTASE"/>
</dbReference>
<sequence length="838" mass="92207">MAIYQATASAPVNIACIKYWGKRDTKLILPTNSSLSVTLDQDHLRSTTTSRADPSFEKDRLWLNGSEEEIKDGGRLATCIREMKSLRREVEQKNPNEPKLSSFAVHICSRNNFPTAAGLASSASGFAALVSSLAALYKLPATPSQLSLISRQGSGSACRSLFGGFVAWKMGSASDGSDSLAVEVAPQSHWPDIHALICVVSDDKKGTSSTSGMQRTVETSPLLQHRIKHVVPERMNAISEAILAKDFDTFARITMQDSNQFHAVCLDTDPPIFYMNDVSRAIIALVTEYNRLSVENGGKLKAAYTYDAGPNAVIYAPKENLKEIISMVVKYFPQAEPFKDPFGLFGAQSVGAGSVVSGFNEAVAKPFGVGAVKALIHTRTKYTPIGGQDQSKPLPYDPSTNLETQIRTSCQSSLDNLKTSYLDCILLHSALDTLPRTITAWRILMALQDAGKVKHIGVSNVYDVSILEALHRDGGRMVEVVQNRWFSGNKWDKAVLGYCTHNSIQYQSFWTLTGAPKLLAHPTLIGISKRLHCTPAQTLYKIAQTLGITPISGTTNEEHMKEDIDVAALTFDEETSAEKITRSIQRDDIPRMLKYSKRIKKFKLSSDAYIAKEYTGWAADAPPAILFPQLRVLETHEAFELPFILHAMGGALVNLVTTSPISDTSANELAEKSAVLQTLKVVGSIERITQPMCTVIQKAKHLQNIDMTMRIDEDVWQYAAQLCRLKHFNAYLLPFHENFTFKPAIFFALVNLSFCIWDTSTALDMMKATSFPVLQSLACTLVWTHTKRPRLSEAAALFGAIASCCSPMSLTSLEVWYEINGVYPACASFGLMWVGHGS</sequence>
<dbReference type="EC" id="4.1.1.33" evidence="3"/>
<dbReference type="Pfam" id="PF18376">
    <property type="entry name" value="MDD_C"/>
    <property type="match status" value="1"/>
</dbReference>
<keyword evidence="17" id="KW-1185">Reference proteome</keyword>
<dbReference type="Gene3D" id="3.20.20.100">
    <property type="entry name" value="NADP-dependent oxidoreductase domain"/>
    <property type="match status" value="1"/>
</dbReference>
<name>A0A4S4MXZ9_9APHY</name>
<dbReference type="SUPFAM" id="SSF51430">
    <property type="entry name" value="NAD(P)-linked oxidoreductase"/>
    <property type="match status" value="1"/>
</dbReference>
<dbReference type="InterPro" id="IPR036812">
    <property type="entry name" value="NAD(P)_OxRdtase_dom_sf"/>
</dbReference>
<evidence type="ECO:0000256" key="12">
    <source>
        <dbReference type="ARBA" id="ARBA00023239"/>
    </source>
</evidence>
<evidence type="ECO:0000256" key="11">
    <source>
        <dbReference type="ARBA" id="ARBA00023221"/>
    </source>
</evidence>
<reference evidence="16 17" key="1">
    <citation type="submission" date="2019-02" db="EMBL/GenBank/DDBJ databases">
        <title>Genome sequencing of the rare red list fungi Antrodiella citrinella (Flaviporus citrinellus).</title>
        <authorList>
            <person name="Buettner E."/>
            <person name="Kellner H."/>
        </authorList>
    </citation>
    <scope>NUCLEOTIDE SEQUENCE [LARGE SCALE GENOMIC DNA]</scope>
    <source>
        <strain evidence="16 17">DSM 108506</strain>
    </source>
</reference>
<evidence type="ECO:0000313" key="16">
    <source>
        <dbReference type="EMBL" id="THH31349.1"/>
    </source>
</evidence>
<evidence type="ECO:0000256" key="7">
    <source>
        <dbReference type="ARBA" id="ARBA00022955"/>
    </source>
</evidence>
<comment type="pathway">
    <text evidence="1">Isoprenoid biosynthesis; isopentenyl diphosphate biosynthesis via mevalonate pathway; isopentenyl diphosphate from (R)-mevalonate: step 3/3.</text>
</comment>
<feature type="domain" description="Mvd1 C-terminal" evidence="14">
    <location>
        <begin position="195"/>
        <end position="384"/>
    </location>
</feature>
<dbReference type="FunFam" id="3.30.230.10:FF:000018">
    <property type="entry name" value="Diphosphomevalonate decarboxylase"/>
    <property type="match status" value="1"/>
</dbReference>
<keyword evidence="7" id="KW-0752">Steroid biosynthesis</keyword>
<dbReference type="InterPro" id="IPR041431">
    <property type="entry name" value="Mvd1_C"/>
</dbReference>
<evidence type="ECO:0000256" key="2">
    <source>
        <dbReference type="ARBA" id="ARBA00008831"/>
    </source>
</evidence>
<dbReference type="SUPFAM" id="SSF54211">
    <property type="entry name" value="Ribosomal protein S5 domain 2-like"/>
    <property type="match status" value="1"/>
</dbReference>
<keyword evidence="5" id="KW-0547">Nucleotide-binding</keyword>
<dbReference type="GO" id="GO:0016491">
    <property type="term" value="F:oxidoreductase activity"/>
    <property type="evidence" value="ECO:0007669"/>
    <property type="project" value="InterPro"/>
</dbReference>
<dbReference type="PANTHER" id="PTHR10977">
    <property type="entry name" value="DIPHOSPHOMEVALONATE DECARBOXYLASE"/>
    <property type="match status" value="1"/>
</dbReference>
<keyword evidence="6" id="KW-0067">ATP-binding</keyword>
<feature type="domain" description="NADP-dependent oxidoreductase" evidence="13">
    <location>
        <begin position="400"/>
        <end position="575"/>
    </location>
</feature>
<dbReference type="InterPro" id="IPR036554">
    <property type="entry name" value="GHMP_kinase_C_sf"/>
</dbReference>
<evidence type="ECO:0000259" key="14">
    <source>
        <dbReference type="Pfam" id="PF18376"/>
    </source>
</evidence>
<dbReference type="Gene3D" id="3.30.230.10">
    <property type="match status" value="1"/>
</dbReference>
<evidence type="ECO:0000256" key="4">
    <source>
        <dbReference type="ARBA" id="ARBA00022516"/>
    </source>
</evidence>
<dbReference type="GO" id="GO:0019287">
    <property type="term" value="P:isopentenyl diphosphate biosynthetic process, mevalonate pathway"/>
    <property type="evidence" value="ECO:0007669"/>
    <property type="project" value="InterPro"/>
</dbReference>
<dbReference type="OrthoDB" id="10253702at2759"/>
<dbReference type="Gene3D" id="3.30.70.890">
    <property type="entry name" value="GHMP kinase, C-terminal domain"/>
    <property type="match status" value="1"/>
</dbReference>
<dbReference type="GO" id="GO:0016126">
    <property type="term" value="P:sterol biosynthetic process"/>
    <property type="evidence" value="ECO:0007669"/>
    <property type="project" value="UniProtKB-KW"/>
</dbReference>
<evidence type="ECO:0000259" key="13">
    <source>
        <dbReference type="Pfam" id="PF00248"/>
    </source>
</evidence>
<dbReference type="EMBL" id="SGPM01000050">
    <property type="protein sequence ID" value="THH31349.1"/>
    <property type="molecule type" value="Genomic_DNA"/>
</dbReference>
<dbReference type="InterPro" id="IPR053859">
    <property type="entry name" value="MVD-like_N"/>
</dbReference>
<dbReference type="InterPro" id="IPR023210">
    <property type="entry name" value="NADP_OxRdtase_dom"/>
</dbReference>
<evidence type="ECO:0000256" key="8">
    <source>
        <dbReference type="ARBA" id="ARBA00023011"/>
    </source>
</evidence>
<dbReference type="InterPro" id="IPR029765">
    <property type="entry name" value="Mev_diP_decarb"/>
</dbReference>
<dbReference type="SUPFAM" id="SSF55060">
    <property type="entry name" value="GHMP Kinase, C-terminal domain"/>
    <property type="match status" value="1"/>
</dbReference>
<proteinExistence type="inferred from homology"/>
<dbReference type="FunFam" id="3.30.70.890:FF:000005">
    <property type="entry name" value="Diphosphomevalonate decarboxylase"/>
    <property type="match status" value="1"/>
</dbReference>
<evidence type="ECO:0000259" key="15">
    <source>
        <dbReference type="Pfam" id="PF22700"/>
    </source>
</evidence>
<comment type="similarity">
    <text evidence="2">Belongs to the diphosphomevalonate decarboxylase family.</text>
</comment>
<evidence type="ECO:0000256" key="6">
    <source>
        <dbReference type="ARBA" id="ARBA00022840"/>
    </source>
</evidence>
<dbReference type="AlphaFoldDB" id="A0A4S4MXZ9"/>
<dbReference type="Proteomes" id="UP000308730">
    <property type="component" value="Unassembled WGS sequence"/>
</dbReference>
<evidence type="ECO:0000313" key="17">
    <source>
        <dbReference type="Proteomes" id="UP000308730"/>
    </source>
</evidence>
<keyword evidence="9" id="KW-0443">Lipid metabolism</keyword>
<evidence type="ECO:0000256" key="9">
    <source>
        <dbReference type="ARBA" id="ARBA00023098"/>
    </source>
</evidence>
<evidence type="ECO:0000256" key="10">
    <source>
        <dbReference type="ARBA" id="ARBA00023166"/>
    </source>
</evidence>
<dbReference type="GO" id="GO:0005829">
    <property type="term" value="C:cytosol"/>
    <property type="evidence" value="ECO:0007669"/>
    <property type="project" value="InterPro"/>
</dbReference>
<gene>
    <name evidence="16" type="ORF">EUX98_g2839</name>
</gene>
<dbReference type="InterPro" id="IPR020471">
    <property type="entry name" value="AKR"/>
</dbReference>
<dbReference type="GO" id="GO:0005524">
    <property type="term" value="F:ATP binding"/>
    <property type="evidence" value="ECO:0007669"/>
    <property type="project" value="UniProtKB-KW"/>
</dbReference>
<dbReference type="InterPro" id="IPR014721">
    <property type="entry name" value="Ribsml_uS5_D2-typ_fold_subgr"/>
</dbReference>
<dbReference type="Pfam" id="PF22700">
    <property type="entry name" value="MVD-like_N"/>
    <property type="match status" value="1"/>
</dbReference>
<comment type="caution">
    <text evidence="16">The sequence shown here is derived from an EMBL/GenBank/DDBJ whole genome shotgun (WGS) entry which is preliminary data.</text>
</comment>
<protein>
    <recommendedName>
        <fullName evidence="3">diphosphomevalonate decarboxylase</fullName>
        <ecNumber evidence="3">4.1.1.33</ecNumber>
    </recommendedName>
</protein>
<dbReference type="Pfam" id="PF00248">
    <property type="entry name" value="Aldo_ket_red"/>
    <property type="match status" value="1"/>
</dbReference>
<keyword evidence="4" id="KW-0444">Lipid biosynthesis</keyword>
<keyword evidence="12" id="KW-0456">Lyase</keyword>
<feature type="domain" description="Diphosphomevalonate decarboxylase-like N-terminal" evidence="15">
    <location>
        <begin position="10"/>
        <end position="181"/>
    </location>
</feature>
<dbReference type="GO" id="GO:0004163">
    <property type="term" value="F:diphosphomevalonate decarboxylase activity"/>
    <property type="evidence" value="ECO:0007669"/>
    <property type="project" value="UniProtKB-EC"/>
</dbReference>
<dbReference type="InterPro" id="IPR020568">
    <property type="entry name" value="Ribosomal_Su5_D2-typ_SF"/>
</dbReference>
<evidence type="ECO:0000256" key="3">
    <source>
        <dbReference type="ARBA" id="ARBA00012296"/>
    </source>
</evidence>
<organism evidence="16 17">
    <name type="scientific">Antrodiella citrinella</name>
    <dbReference type="NCBI Taxonomy" id="2447956"/>
    <lineage>
        <taxon>Eukaryota</taxon>
        <taxon>Fungi</taxon>
        <taxon>Dikarya</taxon>
        <taxon>Basidiomycota</taxon>
        <taxon>Agaricomycotina</taxon>
        <taxon>Agaricomycetes</taxon>
        <taxon>Polyporales</taxon>
        <taxon>Steccherinaceae</taxon>
        <taxon>Antrodiella</taxon>
    </lineage>
</organism>